<evidence type="ECO:0000313" key="2">
    <source>
        <dbReference type="EMBL" id="KPA36876.1"/>
    </source>
</evidence>
<comment type="caution">
    <text evidence="2">The sequence shown here is derived from an EMBL/GenBank/DDBJ whole genome shotgun (WGS) entry which is preliminary data.</text>
</comment>
<feature type="transmembrane region" description="Helical" evidence="1">
    <location>
        <begin position="139"/>
        <end position="160"/>
    </location>
</feature>
<keyword evidence="1" id="KW-1133">Transmembrane helix</keyword>
<feature type="transmembrane region" description="Helical" evidence="1">
    <location>
        <begin position="63"/>
        <end position="81"/>
    </location>
</feature>
<feature type="transmembrane region" description="Helical" evidence="1">
    <location>
        <begin position="12"/>
        <end position="43"/>
    </location>
</feature>
<gene>
    <name evidence="2" type="ORF">FLAG1_10334</name>
</gene>
<evidence type="ECO:0000313" key="3">
    <source>
        <dbReference type="Proteomes" id="UP000037904"/>
    </source>
</evidence>
<dbReference type="Proteomes" id="UP000037904">
    <property type="component" value="Unassembled WGS sequence"/>
</dbReference>
<sequence>MAAITSSLILVYILRVILLLVELVVLAVLYFGIPGANIFLWWFSSQQLQLHEFRFATEALVCQIIHTLFLTLIIWVTVPYYSVRDSLSVHVRLCISATFQVAFSAYSLSTGAAITTMWLWYIDSKSAGMDDLASKCQAIAVFLLIVWCLVLLVFMVFLYYEKFGFPGPIKQIFSELGYYLSKRKRDLGSAEEKGLYEEV</sequence>
<organism evidence="2 3">
    <name type="scientific">Fusarium langsethiae</name>
    <dbReference type="NCBI Taxonomy" id="179993"/>
    <lineage>
        <taxon>Eukaryota</taxon>
        <taxon>Fungi</taxon>
        <taxon>Dikarya</taxon>
        <taxon>Ascomycota</taxon>
        <taxon>Pezizomycotina</taxon>
        <taxon>Sordariomycetes</taxon>
        <taxon>Hypocreomycetidae</taxon>
        <taxon>Hypocreales</taxon>
        <taxon>Nectriaceae</taxon>
        <taxon>Fusarium</taxon>
    </lineage>
</organism>
<protein>
    <recommendedName>
        <fullName evidence="4">Integral membrane protein</fullName>
    </recommendedName>
</protein>
<name>A0A0M9EPI1_FUSLA</name>
<evidence type="ECO:0000256" key="1">
    <source>
        <dbReference type="SAM" id="Phobius"/>
    </source>
</evidence>
<evidence type="ECO:0008006" key="4">
    <source>
        <dbReference type="Google" id="ProtNLM"/>
    </source>
</evidence>
<proteinExistence type="predicted"/>
<dbReference type="AlphaFoldDB" id="A0A0M9EPI1"/>
<accession>A0A0M9EPI1</accession>
<dbReference type="EMBL" id="JXCE01000526">
    <property type="protein sequence ID" value="KPA36876.1"/>
    <property type="molecule type" value="Genomic_DNA"/>
</dbReference>
<keyword evidence="1" id="KW-0812">Transmembrane</keyword>
<reference evidence="2 3" key="1">
    <citation type="submission" date="2015-04" db="EMBL/GenBank/DDBJ databases">
        <title>The draft genome sequence of Fusarium langsethiae, a T-2/HT-2 mycotoxin producer.</title>
        <authorList>
            <person name="Lysoe E."/>
            <person name="Divon H.H."/>
            <person name="Terzi V."/>
            <person name="Orru L."/>
            <person name="Lamontanara A."/>
            <person name="Kolseth A.-K."/>
            <person name="Frandsen R.J."/>
            <person name="Nielsen K."/>
            <person name="Thrane U."/>
        </authorList>
    </citation>
    <scope>NUCLEOTIDE SEQUENCE [LARGE SCALE GENOMIC DNA]</scope>
    <source>
        <strain evidence="2 3">Fl201059</strain>
    </source>
</reference>
<keyword evidence="1" id="KW-0472">Membrane</keyword>
<keyword evidence="3" id="KW-1185">Reference proteome</keyword>
<feature type="transmembrane region" description="Helical" evidence="1">
    <location>
        <begin position="93"/>
        <end position="119"/>
    </location>
</feature>